<evidence type="ECO:0000256" key="1">
    <source>
        <dbReference type="SAM" id="Phobius"/>
    </source>
</evidence>
<dbReference type="InterPro" id="IPR016040">
    <property type="entry name" value="NAD(P)-bd_dom"/>
</dbReference>
<protein>
    <recommendedName>
        <fullName evidence="2">NAD(P)-binding domain-containing protein</fullName>
    </recommendedName>
</protein>
<dbReference type="PANTHER" id="PTHR14097:SF7">
    <property type="entry name" value="OXIDOREDUCTASE HTATIP2"/>
    <property type="match status" value="1"/>
</dbReference>
<reference evidence="3" key="1">
    <citation type="submission" date="2021-01" db="EMBL/GenBank/DDBJ databases">
        <authorList>
            <person name="Corre E."/>
            <person name="Pelletier E."/>
            <person name="Niang G."/>
            <person name="Scheremetjew M."/>
            <person name="Finn R."/>
            <person name="Kale V."/>
            <person name="Holt S."/>
            <person name="Cochrane G."/>
            <person name="Meng A."/>
            <person name="Brown T."/>
            <person name="Cohen L."/>
        </authorList>
    </citation>
    <scope>NUCLEOTIDE SEQUENCE</scope>
    <source>
        <strain evidence="3">GSBS06</strain>
    </source>
</reference>
<accession>A0A7S3PQR8</accession>
<dbReference type="EMBL" id="HBIN01022518">
    <property type="protein sequence ID" value="CAE0447317.1"/>
    <property type="molecule type" value="Transcribed_RNA"/>
</dbReference>
<dbReference type="AlphaFoldDB" id="A0A7S3PQR8"/>
<dbReference type="Gene3D" id="3.40.50.720">
    <property type="entry name" value="NAD(P)-binding Rossmann-like Domain"/>
    <property type="match status" value="1"/>
</dbReference>
<keyword evidence="1" id="KW-0812">Transmembrane</keyword>
<dbReference type="GO" id="GO:0005737">
    <property type="term" value="C:cytoplasm"/>
    <property type="evidence" value="ECO:0007669"/>
    <property type="project" value="TreeGrafter"/>
</dbReference>
<keyword evidence="1" id="KW-0472">Membrane</keyword>
<evidence type="ECO:0000259" key="2">
    <source>
        <dbReference type="Pfam" id="PF13460"/>
    </source>
</evidence>
<dbReference type="SUPFAM" id="SSF51735">
    <property type="entry name" value="NAD(P)-binding Rossmann-fold domains"/>
    <property type="match status" value="1"/>
</dbReference>
<name>A0A7S3PQR8_9STRA</name>
<dbReference type="GO" id="GO:0051170">
    <property type="term" value="P:import into nucleus"/>
    <property type="evidence" value="ECO:0007669"/>
    <property type="project" value="TreeGrafter"/>
</dbReference>
<feature type="transmembrane region" description="Helical" evidence="1">
    <location>
        <begin position="6"/>
        <end position="31"/>
    </location>
</feature>
<organism evidence="3">
    <name type="scientific">Aplanochytrium stocchinoi</name>
    <dbReference type="NCBI Taxonomy" id="215587"/>
    <lineage>
        <taxon>Eukaryota</taxon>
        <taxon>Sar</taxon>
        <taxon>Stramenopiles</taxon>
        <taxon>Bigyra</taxon>
        <taxon>Labyrinthulomycetes</taxon>
        <taxon>Thraustochytrida</taxon>
        <taxon>Thraustochytriidae</taxon>
        <taxon>Aplanochytrium</taxon>
    </lineage>
</organism>
<keyword evidence="1" id="KW-1133">Transmembrane helix</keyword>
<dbReference type="Pfam" id="PF13460">
    <property type="entry name" value="NAD_binding_10"/>
    <property type="match status" value="1"/>
</dbReference>
<proteinExistence type="predicted"/>
<sequence>MCSMRLRLPVVASAILIAIGIALQLFVFGPIDNKMFRERVKTGGRSALLLGSTGATGKYVLKELLERDEWTRIVLVGRRAPTDLKVDDAGKQVDVIIADLVKPLVELTSDDLAKLQGVDHVFNCIGTTRAKAGGADGFEAIEVGISTKVFKAAASAGIKSASLISAQSAHNGPGPRFFHPLFYGKTMYRKEQSMINQGFTKTTVFRPGMLERLADGKPSGNVLKKMLNPLHVDILAKAMVNDAESKTAKDEEKTLFISGNPTITAYANL</sequence>
<dbReference type="PANTHER" id="PTHR14097">
    <property type="entry name" value="OXIDOREDUCTASE HTATIP2"/>
    <property type="match status" value="1"/>
</dbReference>
<gene>
    <name evidence="3" type="ORF">ASTO00021_LOCUS17291</name>
</gene>
<evidence type="ECO:0000313" key="3">
    <source>
        <dbReference type="EMBL" id="CAE0447317.1"/>
    </source>
</evidence>
<feature type="domain" description="NAD(P)-binding" evidence="2">
    <location>
        <begin position="51"/>
        <end position="212"/>
    </location>
</feature>
<dbReference type="InterPro" id="IPR036291">
    <property type="entry name" value="NAD(P)-bd_dom_sf"/>
</dbReference>